<organism evidence="1 2">
    <name type="scientific">Halobacillus salinarum</name>
    <dbReference type="NCBI Taxonomy" id="2932257"/>
    <lineage>
        <taxon>Bacteria</taxon>
        <taxon>Bacillati</taxon>
        <taxon>Bacillota</taxon>
        <taxon>Bacilli</taxon>
        <taxon>Bacillales</taxon>
        <taxon>Bacillaceae</taxon>
        <taxon>Halobacillus</taxon>
    </lineage>
</organism>
<accession>A0ABY4EMF3</accession>
<gene>
    <name evidence="1" type="ORF">MUN89_02445</name>
</gene>
<evidence type="ECO:0000313" key="2">
    <source>
        <dbReference type="Proteomes" id="UP000831787"/>
    </source>
</evidence>
<sequence length="87" mass="10272">MSEVDWMGIKLFHKTQRDLAVSINSVIDQYWDDKIDELEMIKTIQNLHEVNQSKMVKDGRYTTIISQQCGKKRLEVVDQVINKFEID</sequence>
<dbReference type="InterPro" id="IPR030902">
    <property type="entry name" value="CLB_0814_fam"/>
</dbReference>
<dbReference type="Proteomes" id="UP000831787">
    <property type="component" value="Chromosome"/>
</dbReference>
<evidence type="ECO:0000313" key="1">
    <source>
        <dbReference type="EMBL" id="UOQ44834.1"/>
    </source>
</evidence>
<dbReference type="RefSeq" id="WP_244711106.1">
    <property type="nucleotide sequence ID" value="NZ_CP095073.1"/>
</dbReference>
<protein>
    <submittedName>
        <fullName evidence="1">TIGR04540 family protein</fullName>
    </submittedName>
</protein>
<name>A0ABY4EMF3_9BACI</name>
<dbReference type="NCBIfam" id="TIGR04540">
    <property type="entry name" value="CLB_0814_fam"/>
    <property type="match status" value="1"/>
</dbReference>
<keyword evidence="2" id="KW-1185">Reference proteome</keyword>
<proteinExistence type="predicted"/>
<dbReference type="EMBL" id="CP095073">
    <property type="protein sequence ID" value="UOQ44834.1"/>
    <property type="molecule type" value="Genomic_DNA"/>
</dbReference>
<reference evidence="1 2" key="1">
    <citation type="submission" date="2022-04" db="EMBL/GenBank/DDBJ databases">
        <title>Halobacillus sp. isolated from saltern.</title>
        <authorList>
            <person name="Won M."/>
            <person name="Lee C.-M."/>
            <person name="Woen H.-Y."/>
            <person name="Kwon S.-W."/>
        </authorList>
    </citation>
    <scope>NUCLEOTIDE SEQUENCE [LARGE SCALE GENOMIC DNA]</scope>
    <source>
        <strain evidence="1 2">SSBR10-3</strain>
    </source>
</reference>